<reference evidence="5 6" key="1">
    <citation type="journal article" date="2017" name="PLoS ONE">
        <title>Development of a real-time PCR for detection of Staphylococcus pseudintermedius using a novel automated comparison of whole-genome sequences.</title>
        <authorList>
            <person name="Verstappen K.M."/>
            <person name="Huijbregts L."/>
            <person name="Spaninks M."/>
            <person name="Wagenaar J.A."/>
            <person name="Fluit A.C."/>
            <person name="Duim B."/>
        </authorList>
    </citation>
    <scope>NUCLEOTIDE SEQUENCE [LARGE SCALE GENOMIC DNA]</scope>
    <source>
        <strain evidence="5 6">215070706401-1</strain>
    </source>
</reference>
<evidence type="ECO:0000256" key="1">
    <source>
        <dbReference type="ARBA" id="ARBA00001933"/>
    </source>
</evidence>
<dbReference type="InterPro" id="IPR001608">
    <property type="entry name" value="Ala_racemase_N"/>
</dbReference>
<accession>A0A2A4GZF3</accession>
<dbReference type="InterPro" id="IPR029066">
    <property type="entry name" value="PLP-binding_barrel"/>
</dbReference>
<dbReference type="InterPro" id="IPR000821">
    <property type="entry name" value="Ala_racemase"/>
</dbReference>
<gene>
    <name evidence="5" type="ORF">B5C08_02645</name>
</gene>
<dbReference type="GO" id="GO:0005829">
    <property type="term" value="C:cytosol"/>
    <property type="evidence" value="ECO:0007669"/>
    <property type="project" value="TreeGrafter"/>
</dbReference>
<evidence type="ECO:0000313" key="6">
    <source>
        <dbReference type="Proteomes" id="UP000218335"/>
    </source>
</evidence>
<dbReference type="Gene3D" id="3.20.20.10">
    <property type="entry name" value="Alanine racemase"/>
    <property type="match status" value="1"/>
</dbReference>
<evidence type="ECO:0000313" key="5">
    <source>
        <dbReference type="EMBL" id="PCF56363.1"/>
    </source>
</evidence>
<keyword evidence="3" id="KW-0413">Isomerase</keyword>
<name>A0A2A4GZF3_9STAP</name>
<dbReference type="GO" id="GO:0030170">
    <property type="term" value="F:pyridoxal phosphate binding"/>
    <property type="evidence" value="ECO:0007669"/>
    <property type="project" value="TreeGrafter"/>
</dbReference>
<dbReference type="PANTHER" id="PTHR30511:SF3">
    <property type="entry name" value="LYSINE RACEMASE"/>
    <property type="match status" value="1"/>
</dbReference>
<sequence length="358" mass="40901">MPQIHINLSKIKYNAMVLQHMLAEQGVRMIPVTKCMGGDTKVRQQFREMGFNTLAESRLTALMSSEQQPTEHDMMIKGALPHEIQDVVRHSQISIQTELETIRALSDEAVAQGVKHHIYLMVDWKDGREGALTYEVVPLIKEIIRLKGVYLKGLSFNFMCFRQIPPTEEDIVYINYFIESVERDTGVKFKTISGGNSSMLTLAMYADLGRINELRIGEALFRGYETAYNMRLPYLFDNAVTLSGRILEIKPRLNLETRQSYMQALVDIGQLDTVISGIQPVDRQLKIVGHSSDTLMMNLGLADYYQIGDKIEFHLDYGALAHSMHMQHIPRCYDEDLGIEQLVSGFVDIKKNNFIKQY</sequence>
<comment type="caution">
    <text evidence="5">The sequence shown here is derived from an EMBL/GenBank/DDBJ whole genome shotgun (WGS) entry which is preliminary data.</text>
</comment>
<dbReference type="AlphaFoldDB" id="A0A2A4GZF3"/>
<dbReference type="SUPFAM" id="SSF51419">
    <property type="entry name" value="PLP-binding barrel"/>
    <property type="match status" value="1"/>
</dbReference>
<keyword evidence="2" id="KW-0663">Pyridoxal phosphate</keyword>
<comment type="cofactor">
    <cofactor evidence="1">
        <name>pyridoxal 5'-phosphate</name>
        <dbReference type="ChEBI" id="CHEBI:597326"/>
    </cofactor>
</comment>
<dbReference type="PANTHER" id="PTHR30511">
    <property type="entry name" value="ALANINE RACEMASE"/>
    <property type="match status" value="1"/>
</dbReference>
<evidence type="ECO:0000256" key="2">
    <source>
        <dbReference type="ARBA" id="ARBA00022898"/>
    </source>
</evidence>
<evidence type="ECO:0000259" key="4">
    <source>
        <dbReference type="Pfam" id="PF01168"/>
    </source>
</evidence>
<organism evidence="5 6">
    <name type="scientific">Staphylococcus delphini</name>
    <dbReference type="NCBI Taxonomy" id="53344"/>
    <lineage>
        <taxon>Bacteria</taxon>
        <taxon>Bacillati</taxon>
        <taxon>Bacillota</taxon>
        <taxon>Bacilli</taxon>
        <taxon>Bacillales</taxon>
        <taxon>Staphylococcaceae</taxon>
        <taxon>Staphylococcus</taxon>
        <taxon>Staphylococcus intermedius group</taxon>
    </lineage>
</organism>
<evidence type="ECO:0000256" key="3">
    <source>
        <dbReference type="ARBA" id="ARBA00023235"/>
    </source>
</evidence>
<proteinExistence type="predicted"/>
<protein>
    <submittedName>
        <fullName evidence="5">Alanine racemase</fullName>
    </submittedName>
</protein>
<dbReference type="GO" id="GO:0008784">
    <property type="term" value="F:alanine racemase activity"/>
    <property type="evidence" value="ECO:0007669"/>
    <property type="project" value="TreeGrafter"/>
</dbReference>
<dbReference type="Pfam" id="PF01168">
    <property type="entry name" value="Ala_racemase_N"/>
    <property type="match status" value="1"/>
</dbReference>
<feature type="domain" description="Alanine racemase N-terminal" evidence="4">
    <location>
        <begin position="6"/>
        <end position="222"/>
    </location>
</feature>
<dbReference type="Proteomes" id="UP000218335">
    <property type="component" value="Unassembled WGS sequence"/>
</dbReference>
<dbReference type="EMBL" id="MWUU01000003">
    <property type="protein sequence ID" value="PCF56363.1"/>
    <property type="molecule type" value="Genomic_DNA"/>
</dbReference>
<dbReference type="RefSeq" id="WP_096590817.1">
    <property type="nucleotide sequence ID" value="NZ_MWRM01000004.1"/>
</dbReference>